<evidence type="ECO:0000313" key="1">
    <source>
        <dbReference type="EMBL" id="ACO73638.1"/>
    </source>
</evidence>
<reference evidence="1 2" key="1">
    <citation type="journal article" date="2009" name="PLoS Genet.">
        <title>The complete genome and proteome of Laribacter hongkongensis reveal potential mechanisms for adaptations to different temperatures and habitats.</title>
        <authorList>
            <person name="Woo P.C."/>
            <person name="Lau S.K."/>
            <person name="Tse H."/>
            <person name="Teng J.L."/>
            <person name="Curreem S.O."/>
            <person name="Tsang A.K."/>
            <person name="Fan R.Y."/>
            <person name="Wong G.K."/>
            <person name="Huang Y."/>
            <person name="Loman N.J."/>
            <person name="Snyder L.A."/>
            <person name="Cai J.J."/>
            <person name="Huang J.D."/>
            <person name="Mak W."/>
            <person name="Pallen M.J."/>
            <person name="Lok S."/>
            <person name="Yuen K.Y."/>
        </authorList>
    </citation>
    <scope>NUCLEOTIDE SEQUENCE [LARGE SCALE GENOMIC DNA]</scope>
    <source>
        <strain evidence="1 2">HLHK9</strain>
    </source>
</reference>
<gene>
    <name evidence="1" type="ordered locus">LHK_00645</name>
</gene>
<sequence length="49" mass="5233">MPDLRVRVRQATCPASARSLVRLVLMCGSDVHASPPPNCEPGSRGNCAR</sequence>
<evidence type="ECO:0000313" key="2">
    <source>
        <dbReference type="Proteomes" id="UP000002010"/>
    </source>
</evidence>
<dbReference type="KEGG" id="lhk:LHK_00645"/>
<dbReference type="EMBL" id="CP001154">
    <property type="protein sequence ID" value="ACO73638.1"/>
    <property type="molecule type" value="Genomic_DNA"/>
</dbReference>
<dbReference type="Proteomes" id="UP000002010">
    <property type="component" value="Chromosome"/>
</dbReference>
<organism evidence="1 2">
    <name type="scientific">Laribacter hongkongensis (strain HLHK9)</name>
    <dbReference type="NCBI Taxonomy" id="557598"/>
    <lineage>
        <taxon>Bacteria</taxon>
        <taxon>Pseudomonadati</taxon>
        <taxon>Pseudomonadota</taxon>
        <taxon>Betaproteobacteria</taxon>
        <taxon>Neisseriales</taxon>
        <taxon>Aquaspirillaceae</taxon>
        <taxon>Laribacter</taxon>
    </lineage>
</organism>
<name>C1DD03_LARHH</name>
<proteinExistence type="predicted"/>
<dbReference type="HOGENOM" id="CLU_3137155_0_0_4"/>
<dbReference type="AlphaFoldDB" id="C1DD03"/>
<accession>C1DD03</accession>
<dbReference type="STRING" id="557598.LHK_00645"/>
<keyword evidence="2" id="KW-1185">Reference proteome</keyword>
<protein>
    <submittedName>
        <fullName evidence="1">Uncharacterized protein</fullName>
    </submittedName>
</protein>